<evidence type="ECO:0000256" key="9">
    <source>
        <dbReference type="ARBA" id="ARBA00023136"/>
    </source>
</evidence>
<proteinExistence type="inferred from homology"/>
<dbReference type="HOGENOM" id="CLU_007946_9_3_6"/>
<evidence type="ECO:0000256" key="16">
    <source>
        <dbReference type="ARBA" id="ARBA00048776"/>
    </source>
</evidence>
<feature type="transmembrane region" description="Helical" evidence="17">
    <location>
        <begin position="239"/>
        <end position="261"/>
    </location>
</feature>
<evidence type="ECO:0000256" key="14">
    <source>
        <dbReference type="ARBA" id="ARBA00048394"/>
    </source>
</evidence>
<dbReference type="GO" id="GO:0055085">
    <property type="term" value="P:transmembrane transport"/>
    <property type="evidence" value="ECO:0007669"/>
    <property type="project" value="InterPro"/>
</dbReference>
<comment type="catalytic activity">
    <reaction evidence="16">
        <text>L-phenylalanine(in) + H(+)(in) = L-phenylalanine(out) + H(+)(out)</text>
        <dbReference type="Rhea" id="RHEA:28923"/>
        <dbReference type="ChEBI" id="CHEBI:15378"/>
        <dbReference type="ChEBI" id="CHEBI:58095"/>
    </reaction>
    <physiologicalReaction direction="right-to-left" evidence="16">
        <dbReference type="Rhea" id="RHEA:28925"/>
    </physiologicalReaction>
</comment>
<gene>
    <name evidence="19" type="ordered locus">Dd586_3510</name>
</gene>
<dbReference type="PIRSF" id="PIRSF006060">
    <property type="entry name" value="AA_transporter"/>
    <property type="match status" value="1"/>
</dbReference>
<evidence type="ECO:0000256" key="7">
    <source>
        <dbReference type="ARBA" id="ARBA00022970"/>
    </source>
</evidence>
<organism evidence="19 20">
    <name type="scientific">Dickeya zeae (strain Ech586)</name>
    <name type="common">Dickeya dadantii (strain Ech586)</name>
    <dbReference type="NCBI Taxonomy" id="590409"/>
    <lineage>
        <taxon>Bacteria</taxon>
        <taxon>Pseudomonadati</taxon>
        <taxon>Pseudomonadota</taxon>
        <taxon>Gammaproteobacteria</taxon>
        <taxon>Enterobacterales</taxon>
        <taxon>Pectobacteriaceae</taxon>
        <taxon>Dickeya</taxon>
        <taxon>Dickeya parazeae</taxon>
    </lineage>
</organism>
<dbReference type="Pfam" id="PF00324">
    <property type="entry name" value="AA_permease"/>
    <property type="match status" value="1"/>
</dbReference>
<name>D2BWI7_DICZ5</name>
<evidence type="ECO:0000256" key="1">
    <source>
        <dbReference type="ARBA" id="ARBA00004429"/>
    </source>
</evidence>
<keyword evidence="8 17" id="KW-1133">Transmembrane helix</keyword>
<evidence type="ECO:0000259" key="18">
    <source>
        <dbReference type="Pfam" id="PF00324"/>
    </source>
</evidence>
<keyword evidence="20" id="KW-1185">Reference proteome</keyword>
<comment type="function">
    <text evidence="10">Permease that is involved in the active transport across the cytoplasmic membrane of all three aromatic amino acids, phenylalanine, tyrosine and tryptophan.</text>
</comment>
<evidence type="ECO:0000256" key="17">
    <source>
        <dbReference type="SAM" id="Phobius"/>
    </source>
</evidence>
<sequence length="448" mass="48761">MQDQQDGTLQRGLKNRHIQLIALGGAVGTGLFLGIAQTIKMAGPSVLLGYAIGGLIAFFIMRQLGEMVVEEPVAGSFSHFAYKYWGNFAGFASGWNYWVLYVLVAMAELSAVGIYVQYWWPDIPTWVSAAVFFVVINAINLANVKMYGELEFWFAIIKVVAIVGMIVFGGWLLLSGHGGPDASITNLWAQGGFFPNGISGLVMAMAVIMFSFGGLELVGITAAEADKPEESIPRATNQVIYRILIFYVGSLTVLLSLYPWGKVVEGGSPFVMIFHALNSELVANILNIVVLTAALSVYNSCVYCNSRMLYGLAKQGNGPQSLLKVDRRGVPVVAIGVSALATALCVLINYVLPGKAFELLMALVVSALVINWAMISLAHLKFRATKDREGAQTRFKALWFPYGNYLCLAFMAGILVIMSLTPGIQISVLLIPIWLLVLGIGYRFKTRQ</sequence>
<comment type="catalytic activity">
    <reaction evidence="15">
        <text>L-tyrosine(in) + H(+)(in) = L-tyrosine(out) + H(+)(out)</text>
        <dbReference type="Rhea" id="RHEA:28875"/>
        <dbReference type="ChEBI" id="CHEBI:15378"/>
        <dbReference type="ChEBI" id="CHEBI:58315"/>
    </reaction>
    <physiologicalReaction direction="right-to-left" evidence="15">
        <dbReference type="Rhea" id="RHEA:28877"/>
    </physiologicalReaction>
</comment>
<feature type="transmembrane region" description="Helical" evidence="17">
    <location>
        <begin position="126"/>
        <end position="143"/>
    </location>
</feature>
<evidence type="ECO:0000256" key="3">
    <source>
        <dbReference type="ARBA" id="ARBA00022448"/>
    </source>
</evidence>
<evidence type="ECO:0000313" key="19">
    <source>
        <dbReference type="EMBL" id="ACZ78340.1"/>
    </source>
</evidence>
<keyword evidence="3" id="KW-0813">Transport</keyword>
<reference evidence="19" key="1">
    <citation type="submission" date="2009-12" db="EMBL/GenBank/DDBJ databases">
        <title>Complete sequence of Dickeya dadantii Ech586.</title>
        <authorList>
            <consortium name="US DOE Joint Genome Institute"/>
            <person name="Lucas S."/>
            <person name="Copeland A."/>
            <person name="Lapidus A."/>
            <person name="Glavina del Rio T."/>
            <person name="Tice H."/>
            <person name="Bruce D."/>
            <person name="Goodwin L."/>
            <person name="Pitluck S."/>
            <person name="Munk A.C."/>
            <person name="Brettin T."/>
            <person name="Detter J.C."/>
            <person name="Han C."/>
            <person name="Tapia R."/>
            <person name="Larimer F."/>
            <person name="Land M."/>
            <person name="Hauser L."/>
            <person name="Kyrpides N."/>
            <person name="Mikhailova N."/>
            <person name="Balakrishnan V."/>
            <person name="Glasner J."/>
            <person name="Perna N.T."/>
        </authorList>
    </citation>
    <scope>NUCLEOTIDE SEQUENCE [LARGE SCALE GENOMIC DNA]</scope>
    <source>
        <strain evidence="19">Ech586</strain>
    </source>
</reference>
<comment type="similarity">
    <text evidence="2">Belongs to the amino acid-polyamine-organocation (APC) superfamily. Amino acid transporter (AAT) (TC 2.A.3.1) family.</text>
</comment>
<feature type="transmembrane region" description="Helical" evidence="17">
    <location>
        <begin position="45"/>
        <end position="61"/>
    </location>
</feature>
<evidence type="ECO:0000256" key="4">
    <source>
        <dbReference type="ARBA" id="ARBA00022475"/>
    </source>
</evidence>
<feature type="transmembrane region" description="Helical" evidence="17">
    <location>
        <begin position="193"/>
        <end position="218"/>
    </location>
</feature>
<feature type="transmembrane region" description="Helical" evidence="17">
    <location>
        <begin position="424"/>
        <end position="444"/>
    </location>
</feature>
<dbReference type="PANTHER" id="PTHR43495:SF4">
    <property type="entry name" value="AROMATIC AMINO ACID TRANSPORT PROTEIN AROP"/>
    <property type="match status" value="1"/>
</dbReference>
<dbReference type="RefSeq" id="WP_012886142.1">
    <property type="nucleotide sequence ID" value="NC_013592.1"/>
</dbReference>
<feature type="transmembrane region" description="Helical" evidence="17">
    <location>
        <begin position="20"/>
        <end position="39"/>
    </location>
</feature>
<evidence type="ECO:0000256" key="2">
    <source>
        <dbReference type="ARBA" id="ARBA00008583"/>
    </source>
</evidence>
<feature type="domain" description="Amino acid permease/ SLC12A" evidence="18">
    <location>
        <begin position="17"/>
        <end position="448"/>
    </location>
</feature>
<dbReference type="AlphaFoldDB" id="D2BWI7"/>
<dbReference type="KEGG" id="ddc:Dd586_3510"/>
<evidence type="ECO:0000256" key="11">
    <source>
        <dbReference type="ARBA" id="ARBA00040443"/>
    </source>
</evidence>
<feature type="transmembrane region" description="Helical" evidence="17">
    <location>
        <begin position="98"/>
        <end position="120"/>
    </location>
</feature>
<dbReference type="GO" id="GO:0005886">
    <property type="term" value="C:plasma membrane"/>
    <property type="evidence" value="ECO:0007669"/>
    <property type="project" value="UniProtKB-SubCell"/>
</dbReference>
<dbReference type="OrthoDB" id="5297508at2"/>
<accession>D2BWI7</accession>
<evidence type="ECO:0000256" key="13">
    <source>
        <dbReference type="ARBA" id="ARBA00042267"/>
    </source>
</evidence>
<feature type="transmembrane region" description="Helical" evidence="17">
    <location>
        <begin position="150"/>
        <end position="173"/>
    </location>
</feature>
<evidence type="ECO:0000256" key="15">
    <source>
        <dbReference type="ARBA" id="ARBA00048727"/>
    </source>
</evidence>
<dbReference type="FunFam" id="1.20.1740.10:FF:000001">
    <property type="entry name" value="Amino acid permease"/>
    <property type="match status" value="1"/>
</dbReference>
<protein>
    <recommendedName>
        <fullName evidence="11">Aromatic amino acid transport protein AroP</fullName>
    </recommendedName>
    <alternativeName>
        <fullName evidence="12">Aromatic amino acid:H(+) symporter AroP</fullName>
    </alternativeName>
    <alternativeName>
        <fullName evidence="13">General aromatic amino acid permease</fullName>
    </alternativeName>
</protein>
<feature type="transmembrane region" description="Helical" evidence="17">
    <location>
        <begin position="399"/>
        <end position="418"/>
    </location>
</feature>
<dbReference type="PROSITE" id="PS00218">
    <property type="entry name" value="AMINO_ACID_PERMEASE_1"/>
    <property type="match status" value="1"/>
</dbReference>
<dbReference type="EMBL" id="CP001836">
    <property type="protein sequence ID" value="ACZ78340.1"/>
    <property type="molecule type" value="Genomic_DNA"/>
</dbReference>
<evidence type="ECO:0000313" key="20">
    <source>
        <dbReference type="Proteomes" id="UP000001446"/>
    </source>
</evidence>
<keyword evidence="9 17" id="KW-0472">Membrane</keyword>
<dbReference type="GO" id="GO:0006865">
    <property type="term" value="P:amino acid transport"/>
    <property type="evidence" value="ECO:0007669"/>
    <property type="project" value="UniProtKB-KW"/>
</dbReference>
<evidence type="ECO:0000256" key="8">
    <source>
        <dbReference type="ARBA" id="ARBA00022989"/>
    </source>
</evidence>
<comment type="subcellular location">
    <subcellularLocation>
        <location evidence="1">Cell inner membrane</location>
        <topology evidence="1">Multi-pass membrane protein</topology>
    </subcellularLocation>
</comment>
<dbReference type="Proteomes" id="UP000001446">
    <property type="component" value="Chromosome"/>
</dbReference>
<dbReference type="eggNOG" id="COG1113">
    <property type="taxonomic scope" value="Bacteria"/>
</dbReference>
<comment type="catalytic activity">
    <reaction evidence="14">
        <text>L-tryptophan(in) + H(+)(in) = L-tryptophan(out) + H(+)(out)</text>
        <dbReference type="Rhea" id="RHEA:28879"/>
        <dbReference type="ChEBI" id="CHEBI:15378"/>
        <dbReference type="ChEBI" id="CHEBI:57912"/>
    </reaction>
    <physiologicalReaction direction="right-to-left" evidence="14">
        <dbReference type="Rhea" id="RHEA:28881"/>
    </physiologicalReaction>
</comment>
<keyword evidence="7" id="KW-0029">Amino-acid transport</keyword>
<dbReference type="InterPro" id="IPR004840">
    <property type="entry name" value="Amino_acid_permease_CS"/>
</dbReference>
<evidence type="ECO:0000256" key="5">
    <source>
        <dbReference type="ARBA" id="ARBA00022519"/>
    </source>
</evidence>
<evidence type="ECO:0000256" key="10">
    <source>
        <dbReference type="ARBA" id="ARBA00037317"/>
    </source>
</evidence>
<dbReference type="PANTHER" id="PTHR43495">
    <property type="entry name" value="GABA PERMEASE"/>
    <property type="match status" value="1"/>
</dbReference>
<dbReference type="InterPro" id="IPR004841">
    <property type="entry name" value="AA-permease/SLC12A_dom"/>
</dbReference>
<evidence type="ECO:0000256" key="12">
    <source>
        <dbReference type="ARBA" id="ARBA00041728"/>
    </source>
</evidence>
<keyword evidence="6 17" id="KW-0812">Transmembrane</keyword>
<feature type="transmembrane region" description="Helical" evidence="17">
    <location>
        <begin position="359"/>
        <end position="378"/>
    </location>
</feature>
<evidence type="ECO:0000256" key="6">
    <source>
        <dbReference type="ARBA" id="ARBA00022692"/>
    </source>
</evidence>
<keyword evidence="4" id="KW-1003">Cell membrane</keyword>
<dbReference type="Gene3D" id="1.20.1740.10">
    <property type="entry name" value="Amino acid/polyamine transporter I"/>
    <property type="match status" value="1"/>
</dbReference>
<keyword evidence="5" id="KW-0997">Cell inner membrane</keyword>
<feature type="transmembrane region" description="Helical" evidence="17">
    <location>
        <begin position="281"/>
        <end position="304"/>
    </location>
</feature>
<feature type="transmembrane region" description="Helical" evidence="17">
    <location>
        <begin position="330"/>
        <end position="353"/>
    </location>
</feature>